<evidence type="ECO:0000313" key="3">
    <source>
        <dbReference type="Proteomes" id="UP000444318"/>
    </source>
</evidence>
<evidence type="ECO:0000313" key="2">
    <source>
        <dbReference type="EMBL" id="MQA18429.1"/>
    </source>
</evidence>
<dbReference type="Proteomes" id="UP000444318">
    <property type="component" value="Unassembled WGS sequence"/>
</dbReference>
<keyword evidence="3" id="KW-1185">Reference proteome</keyword>
<accession>A0A843S2T8</accession>
<proteinExistence type="predicted"/>
<protein>
    <recommendedName>
        <fullName evidence="4">Lipoprotein</fullName>
    </recommendedName>
</protein>
<comment type="caution">
    <text evidence="2">The sequence shown here is derived from an EMBL/GenBank/DDBJ whole genome shotgun (WGS) entry which is preliminary data.</text>
</comment>
<dbReference type="EMBL" id="WHUF01000001">
    <property type="protein sequence ID" value="MQA18429.1"/>
    <property type="molecule type" value="Genomic_DNA"/>
</dbReference>
<keyword evidence="1" id="KW-0732">Signal</keyword>
<dbReference type="AlphaFoldDB" id="A0A843S2T8"/>
<gene>
    <name evidence="2" type="ORF">GEV01_02750</name>
</gene>
<feature type="chain" id="PRO_5032314815" description="Lipoprotein" evidence="1">
    <location>
        <begin position="23"/>
        <end position="309"/>
    </location>
</feature>
<reference evidence="2 3" key="1">
    <citation type="submission" date="2019-10" db="EMBL/GenBank/DDBJ databases">
        <title>Two novel species isolated from a subtropical stream in China.</title>
        <authorList>
            <person name="Lu H."/>
        </authorList>
    </citation>
    <scope>NUCLEOTIDE SEQUENCE [LARGE SCALE GENOMIC DNA]</scope>
    <source>
        <strain evidence="2 3">FT103W</strain>
    </source>
</reference>
<dbReference type="PROSITE" id="PS51257">
    <property type="entry name" value="PROKAR_LIPOPROTEIN"/>
    <property type="match status" value="1"/>
</dbReference>
<dbReference type="RefSeq" id="WP_152801464.1">
    <property type="nucleotide sequence ID" value="NZ_WHUF01000001.1"/>
</dbReference>
<sequence length="309" mass="33508">MRIFSILLFAFLAGCASTPSVTYRKITAQTPAETLKKVSDSYYLNASVIVITPVESKDPKKDPAVTYTISSAPQEYPEFKIGIEATNNWLSTTNINITKPDNTERVGTIGTETKENAREMVKAVGGIVAKIAAFAALQPDGGASQSCTKELSEPVTLDLSAVLKEIGSGDASNQAWSKPVTFKFKKDDNQSACVEIEFAPIPLDARKSDTHPFDEKTSAYYYSACRAVTVKVTYPKGKIYPQGKVFSKNLKVADPNFIQSVHFPYKGGITMHSECGVSVKTDGTPDPLYGIGVLAEVLDQIQAVKKSEK</sequence>
<feature type="signal peptide" evidence="1">
    <location>
        <begin position="1"/>
        <end position="22"/>
    </location>
</feature>
<organism evidence="2 3">
    <name type="scientific">Rugamonas rivuli</name>
    <dbReference type="NCBI Taxonomy" id="2743358"/>
    <lineage>
        <taxon>Bacteria</taxon>
        <taxon>Pseudomonadati</taxon>
        <taxon>Pseudomonadota</taxon>
        <taxon>Betaproteobacteria</taxon>
        <taxon>Burkholderiales</taxon>
        <taxon>Oxalobacteraceae</taxon>
        <taxon>Telluria group</taxon>
        <taxon>Rugamonas</taxon>
    </lineage>
</organism>
<evidence type="ECO:0008006" key="4">
    <source>
        <dbReference type="Google" id="ProtNLM"/>
    </source>
</evidence>
<name>A0A843S2T8_9BURK</name>
<evidence type="ECO:0000256" key="1">
    <source>
        <dbReference type="SAM" id="SignalP"/>
    </source>
</evidence>